<organism evidence="8 9">
    <name type="scientific">Ramlibacter ginsenosidimutans</name>
    <dbReference type="NCBI Taxonomy" id="502333"/>
    <lineage>
        <taxon>Bacteria</taxon>
        <taxon>Pseudomonadati</taxon>
        <taxon>Pseudomonadota</taxon>
        <taxon>Betaproteobacteria</taxon>
        <taxon>Burkholderiales</taxon>
        <taxon>Comamonadaceae</taxon>
        <taxon>Ramlibacter</taxon>
    </lineage>
</organism>
<dbReference type="Gene3D" id="3.40.1190.20">
    <property type="match status" value="1"/>
</dbReference>
<dbReference type="SUPFAM" id="SSF53613">
    <property type="entry name" value="Ribokinase-like"/>
    <property type="match status" value="1"/>
</dbReference>
<name>A0A934TTM2_9BURK</name>
<dbReference type="Pfam" id="PF00294">
    <property type="entry name" value="PfkB"/>
    <property type="match status" value="1"/>
</dbReference>
<comment type="similarity">
    <text evidence="1 6">Belongs to the carbohydrate kinase PfkB family.</text>
</comment>
<dbReference type="PROSITE" id="PS00584">
    <property type="entry name" value="PFKB_KINASES_2"/>
    <property type="match status" value="1"/>
</dbReference>
<dbReference type="GO" id="GO:0005524">
    <property type="term" value="F:ATP binding"/>
    <property type="evidence" value="ECO:0007669"/>
    <property type="project" value="UniProtKB-KW"/>
</dbReference>
<dbReference type="CDD" id="cd01164">
    <property type="entry name" value="FruK_PfkB_like"/>
    <property type="match status" value="1"/>
</dbReference>
<protein>
    <recommendedName>
        <fullName evidence="6">Phosphofructokinase</fullName>
    </recommendedName>
</protein>
<feature type="domain" description="Carbohydrate kinase PfkB" evidence="7">
    <location>
        <begin position="14"/>
        <end position="298"/>
    </location>
</feature>
<gene>
    <name evidence="8" type="ORF">JJB11_14690</name>
</gene>
<evidence type="ECO:0000256" key="3">
    <source>
        <dbReference type="ARBA" id="ARBA00022741"/>
    </source>
</evidence>
<reference evidence="8" key="1">
    <citation type="journal article" date="2012" name="J. Microbiol. Biotechnol.">
        <title>Ramlibacter ginsenosidimutans sp. nov., with ginsenoside-converting activity.</title>
        <authorList>
            <person name="Wang L."/>
            <person name="An D.S."/>
            <person name="Kim S.G."/>
            <person name="Jin F.X."/>
            <person name="Kim S.C."/>
            <person name="Lee S.T."/>
            <person name="Im W.T."/>
        </authorList>
    </citation>
    <scope>NUCLEOTIDE SEQUENCE</scope>
    <source>
        <strain evidence="8">KACC 17527</strain>
    </source>
</reference>
<dbReference type="GO" id="GO:0005829">
    <property type="term" value="C:cytosol"/>
    <property type="evidence" value="ECO:0007669"/>
    <property type="project" value="TreeGrafter"/>
</dbReference>
<reference evidence="8" key="2">
    <citation type="submission" date="2021-01" db="EMBL/GenBank/DDBJ databases">
        <authorList>
            <person name="Kang M."/>
        </authorList>
    </citation>
    <scope>NUCLEOTIDE SEQUENCE</scope>
    <source>
        <strain evidence="8">KACC 17527</strain>
    </source>
</reference>
<dbReference type="GO" id="GO:0003872">
    <property type="term" value="F:6-phosphofructokinase activity"/>
    <property type="evidence" value="ECO:0007669"/>
    <property type="project" value="TreeGrafter"/>
</dbReference>
<dbReference type="NCBIfam" id="TIGR03168">
    <property type="entry name" value="1-PFK"/>
    <property type="match status" value="1"/>
</dbReference>
<proteinExistence type="inferred from homology"/>
<dbReference type="FunFam" id="3.40.1190.20:FF:000001">
    <property type="entry name" value="Phosphofructokinase"/>
    <property type="match status" value="1"/>
</dbReference>
<keyword evidence="2 6" id="KW-0808">Transferase</keyword>
<keyword evidence="4" id="KW-0418">Kinase</keyword>
<keyword evidence="3" id="KW-0547">Nucleotide-binding</keyword>
<evidence type="ECO:0000313" key="9">
    <source>
        <dbReference type="Proteomes" id="UP000630528"/>
    </source>
</evidence>
<comment type="caution">
    <text evidence="8">The sequence shown here is derived from an EMBL/GenBank/DDBJ whole genome shotgun (WGS) entry which is preliminary data.</text>
</comment>
<dbReference type="InterPro" id="IPR011611">
    <property type="entry name" value="PfkB_dom"/>
</dbReference>
<keyword evidence="5" id="KW-0067">ATP-binding</keyword>
<evidence type="ECO:0000256" key="4">
    <source>
        <dbReference type="ARBA" id="ARBA00022777"/>
    </source>
</evidence>
<dbReference type="AlphaFoldDB" id="A0A934TTM2"/>
<dbReference type="InterPro" id="IPR002173">
    <property type="entry name" value="Carboh/pur_kinase_PfkB_CS"/>
</dbReference>
<evidence type="ECO:0000259" key="7">
    <source>
        <dbReference type="Pfam" id="PF00294"/>
    </source>
</evidence>
<dbReference type="PROSITE" id="PS00583">
    <property type="entry name" value="PFKB_KINASES_1"/>
    <property type="match status" value="1"/>
</dbReference>
<dbReference type="Proteomes" id="UP000630528">
    <property type="component" value="Unassembled WGS sequence"/>
</dbReference>
<keyword evidence="9" id="KW-1185">Reference proteome</keyword>
<dbReference type="InterPro" id="IPR017583">
    <property type="entry name" value="Tagatose/fructose_Pkinase"/>
</dbReference>
<accession>A0A934TTM2</accession>
<dbReference type="EMBL" id="JAEPWM010000005">
    <property type="protein sequence ID" value="MBK6007346.1"/>
    <property type="molecule type" value="Genomic_DNA"/>
</dbReference>
<dbReference type="PIRSF" id="PIRSF000535">
    <property type="entry name" value="1PFK/6PFK/LacC"/>
    <property type="match status" value="1"/>
</dbReference>
<evidence type="ECO:0000313" key="8">
    <source>
        <dbReference type="EMBL" id="MBK6007346.1"/>
    </source>
</evidence>
<evidence type="ECO:0000256" key="2">
    <source>
        <dbReference type="ARBA" id="ARBA00022679"/>
    </source>
</evidence>
<dbReference type="PANTHER" id="PTHR46566">
    <property type="entry name" value="1-PHOSPHOFRUCTOKINASE-RELATED"/>
    <property type="match status" value="1"/>
</dbReference>
<sequence>MTGILTVTMNPALDLFTTVERVQPTHKLRCASPVVHPGGGGINVARVLARHGADVLALHPAGGVTGAQLQSLLQAEGVSTQAIAIAGETRESFAVHETATGLDWRFVLPGPTLAQAEWQACLDAAATVPVQCGLAVASGSLPPGVPEDFYARLATRLARGGVRLAVDSSGPALARALEAGVFLAKPSLRELAEFSGAALDTREQQLAACRRIVEAGRAEVIALSLGAGGALLVTAQHAWFAPALPVTVASTIGAGDSILAGLVLAISRGEAFAAALAQGIAASAAALLTSGTALCRPDDVQRLLPQVRVQTLD</sequence>
<evidence type="ECO:0000256" key="1">
    <source>
        <dbReference type="ARBA" id="ARBA00010688"/>
    </source>
</evidence>
<dbReference type="PANTHER" id="PTHR46566:SF2">
    <property type="entry name" value="ATP-DEPENDENT 6-PHOSPHOFRUCTOKINASE ISOZYME 2"/>
    <property type="match status" value="1"/>
</dbReference>
<evidence type="ECO:0000256" key="5">
    <source>
        <dbReference type="ARBA" id="ARBA00022840"/>
    </source>
</evidence>
<dbReference type="InterPro" id="IPR029056">
    <property type="entry name" value="Ribokinase-like"/>
</dbReference>
<evidence type="ECO:0000256" key="6">
    <source>
        <dbReference type="PIRNR" id="PIRNR000535"/>
    </source>
</evidence>
<dbReference type="RefSeq" id="WP_201172547.1">
    <property type="nucleotide sequence ID" value="NZ_JAEPWM010000005.1"/>
</dbReference>